<evidence type="ECO:0000313" key="2">
    <source>
        <dbReference type="WBParaSite" id="ES5_v2.g27487.t1"/>
    </source>
</evidence>
<proteinExistence type="predicted"/>
<dbReference type="WBParaSite" id="ES5_v2.g27487.t1">
    <property type="protein sequence ID" value="ES5_v2.g27487.t1"/>
    <property type="gene ID" value="ES5_v2.g27487"/>
</dbReference>
<name>A0AC34GD16_9BILA</name>
<dbReference type="Proteomes" id="UP000887579">
    <property type="component" value="Unplaced"/>
</dbReference>
<sequence length="197" mass="22672">MCRSKGVNGVKSGSQRYSNHRYRNRQNLIQNTSDDEDTQESSYAHKQHTVTIPGNFCFDVLSLQSEPHWDIPPPTLIDVKVNGYTVTFQHDSGAAAATVQDFNSANAEMKKLKLPDKLEHARKELQKVNDSILEIMECKGNIPVQKYKALEYFQDKMKTFAKQYQDILDRKQAIRDTSFQLLEKLRKDYCSYKDASS</sequence>
<organism evidence="1 2">
    <name type="scientific">Panagrolaimus sp. ES5</name>
    <dbReference type="NCBI Taxonomy" id="591445"/>
    <lineage>
        <taxon>Eukaryota</taxon>
        <taxon>Metazoa</taxon>
        <taxon>Ecdysozoa</taxon>
        <taxon>Nematoda</taxon>
        <taxon>Chromadorea</taxon>
        <taxon>Rhabditida</taxon>
        <taxon>Tylenchina</taxon>
        <taxon>Panagrolaimomorpha</taxon>
        <taxon>Panagrolaimoidea</taxon>
        <taxon>Panagrolaimidae</taxon>
        <taxon>Panagrolaimus</taxon>
    </lineage>
</organism>
<protein>
    <submittedName>
        <fullName evidence="2">Uncharacterized protein</fullName>
    </submittedName>
</protein>
<reference evidence="2" key="1">
    <citation type="submission" date="2022-11" db="UniProtKB">
        <authorList>
            <consortium name="WormBaseParasite"/>
        </authorList>
    </citation>
    <scope>IDENTIFICATION</scope>
</reference>
<accession>A0AC34GD16</accession>
<evidence type="ECO:0000313" key="1">
    <source>
        <dbReference type="Proteomes" id="UP000887579"/>
    </source>
</evidence>